<dbReference type="Gene3D" id="3.40.50.2300">
    <property type="match status" value="2"/>
</dbReference>
<reference evidence="5" key="1">
    <citation type="journal article" date="2014" name="Int. J. Syst. Evol. Microbiol.">
        <title>Complete genome sequence of Corynebacterium casei LMG S-19264T (=DSM 44701T), isolated from a smear-ripened cheese.</title>
        <authorList>
            <consortium name="US DOE Joint Genome Institute (JGI-PGF)"/>
            <person name="Walter F."/>
            <person name="Albersmeier A."/>
            <person name="Kalinowski J."/>
            <person name="Ruckert C."/>
        </authorList>
    </citation>
    <scope>NUCLEOTIDE SEQUENCE</scope>
    <source>
        <strain evidence="5">CGMCC 1.7086</strain>
    </source>
</reference>
<dbReference type="PROSITE" id="PS00356">
    <property type="entry name" value="HTH_LACI_1"/>
    <property type="match status" value="1"/>
</dbReference>
<dbReference type="CDD" id="cd01545">
    <property type="entry name" value="PBP1_SalR"/>
    <property type="match status" value="1"/>
</dbReference>
<dbReference type="GO" id="GO:0000976">
    <property type="term" value="F:transcription cis-regulatory region binding"/>
    <property type="evidence" value="ECO:0007669"/>
    <property type="project" value="TreeGrafter"/>
</dbReference>
<protein>
    <submittedName>
        <fullName evidence="5">LacI family transcriptional regulator</fullName>
    </submittedName>
</protein>
<dbReference type="SUPFAM" id="SSF53822">
    <property type="entry name" value="Periplasmic binding protein-like I"/>
    <property type="match status" value="1"/>
</dbReference>
<keyword evidence="3" id="KW-0804">Transcription</keyword>
<feature type="domain" description="HTH lacI-type" evidence="4">
    <location>
        <begin position="3"/>
        <end position="57"/>
    </location>
</feature>
<evidence type="ECO:0000313" key="5">
    <source>
        <dbReference type="EMBL" id="GGO69697.1"/>
    </source>
</evidence>
<dbReference type="EMBL" id="BMLS01000003">
    <property type="protein sequence ID" value="GGO69697.1"/>
    <property type="molecule type" value="Genomic_DNA"/>
</dbReference>
<keyword evidence="2" id="KW-0238">DNA-binding</keyword>
<dbReference type="InterPro" id="IPR010982">
    <property type="entry name" value="Lambda_DNA-bd_dom_sf"/>
</dbReference>
<proteinExistence type="predicted"/>
<accession>A0A917YXJ6</accession>
<dbReference type="SUPFAM" id="SSF47413">
    <property type="entry name" value="lambda repressor-like DNA-binding domains"/>
    <property type="match status" value="1"/>
</dbReference>
<evidence type="ECO:0000259" key="4">
    <source>
        <dbReference type="PROSITE" id="PS50932"/>
    </source>
</evidence>
<dbReference type="Gene3D" id="1.10.260.40">
    <property type="entry name" value="lambda repressor-like DNA-binding domains"/>
    <property type="match status" value="1"/>
</dbReference>
<dbReference type="GO" id="GO:0003700">
    <property type="term" value="F:DNA-binding transcription factor activity"/>
    <property type="evidence" value="ECO:0007669"/>
    <property type="project" value="TreeGrafter"/>
</dbReference>
<name>A0A917YXJ6_9ALTE</name>
<dbReference type="AlphaFoldDB" id="A0A917YXJ6"/>
<dbReference type="Pfam" id="PF00356">
    <property type="entry name" value="LacI"/>
    <property type="match status" value="1"/>
</dbReference>
<dbReference type="SMART" id="SM00354">
    <property type="entry name" value="HTH_LACI"/>
    <property type="match status" value="1"/>
</dbReference>
<dbReference type="CDD" id="cd01392">
    <property type="entry name" value="HTH_LacI"/>
    <property type="match status" value="1"/>
</dbReference>
<dbReference type="RefSeq" id="WP_188694559.1">
    <property type="nucleotide sequence ID" value="NZ_BMLS01000003.1"/>
</dbReference>
<dbReference type="PANTHER" id="PTHR30146:SF153">
    <property type="entry name" value="LACTOSE OPERON REPRESSOR"/>
    <property type="match status" value="1"/>
</dbReference>
<sequence length="346" mass="37933">MKSTIKDVAQLAGVSIKTVSRVINKEASVRADTVEKVSAAIRELKYEPNLAARNLAGTRSYTMGYVYDNPNAYYVIDMQNGILAECRDKGYELIIHPCNASSPTICEELKNMVTKSQLAGLVISPPLSEMPDVMNSLAELDIQFVRIISGSGHKPEATPCIFVHDHEAAYQITRHLLDLGHRDIAFISGDKGHRSTDERLNGYKAALEDANIDIVPDYVYDGQYSFESGVKGAKHLLALDKPPSAIFACNDEIAAGALFAARLSNVSVPEQLSIAGFEDSPFSRQTWPKLTTAAQPTNLIAKKAASLLISQIMLQRAGKGKVETVHQHFEPELVVRESTQRQLNAH</sequence>
<dbReference type="Proteomes" id="UP000606935">
    <property type="component" value="Unassembled WGS sequence"/>
</dbReference>
<keyword evidence="1" id="KW-0805">Transcription regulation</keyword>
<evidence type="ECO:0000256" key="2">
    <source>
        <dbReference type="ARBA" id="ARBA00023125"/>
    </source>
</evidence>
<dbReference type="InterPro" id="IPR046335">
    <property type="entry name" value="LacI/GalR-like_sensor"/>
</dbReference>
<keyword evidence="6" id="KW-1185">Reference proteome</keyword>
<evidence type="ECO:0000256" key="1">
    <source>
        <dbReference type="ARBA" id="ARBA00023015"/>
    </source>
</evidence>
<gene>
    <name evidence="5" type="primary">nagR</name>
    <name evidence="5" type="ORF">GCM10010982_21470</name>
</gene>
<evidence type="ECO:0000256" key="3">
    <source>
        <dbReference type="ARBA" id="ARBA00023163"/>
    </source>
</evidence>
<reference evidence="5" key="2">
    <citation type="submission" date="2020-09" db="EMBL/GenBank/DDBJ databases">
        <authorList>
            <person name="Sun Q."/>
            <person name="Zhou Y."/>
        </authorList>
    </citation>
    <scope>NUCLEOTIDE SEQUENCE</scope>
    <source>
        <strain evidence="5">CGMCC 1.7086</strain>
    </source>
</reference>
<dbReference type="InterPro" id="IPR028082">
    <property type="entry name" value="Peripla_BP_I"/>
</dbReference>
<dbReference type="PANTHER" id="PTHR30146">
    <property type="entry name" value="LACI-RELATED TRANSCRIPTIONAL REPRESSOR"/>
    <property type="match status" value="1"/>
</dbReference>
<organism evidence="5 6">
    <name type="scientific">Bowmanella pacifica</name>
    <dbReference type="NCBI Taxonomy" id="502051"/>
    <lineage>
        <taxon>Bacteria</taxon>
        <taxon>Pseudomonadati</taxon>
        <taxon>Pseudomonadota</taxon>
        <taxon>Gammaproteobacteria</taxon>
        <taxon>Alteromonadales</taxon>
        <taxon>Alteromonadaceae</taxon>
        <taxon>Bowmanella</taxon>
    </lineage>
</organism>
<dbReference type="Pfam" id="PF13377">
    <property type="entry name" value="Peripla_BP_3"/>
    <property type="match status" value="1"/>
</dbReference>
<comment type="caution">
    <text evidence="5">The sequence shown here is derived from an EMBL/GenBank/DDBJ whole genome shotgun (WGS) entry which is preliminary data.</text>
</comment>
<dbReference type="PRINTS" id="PR00036">
    <property type="entry name" value="HTHLACI"/>
</dbReference>
<dbReference type="PROSITE" id="PS50932">
    <property type="entry name" value="HTH_LACI_2"/>
    <property type="match status" value="1"/>
</dbReference>
<dbReference type="InterPro" id="IPR000843">
    <property type="entry name" value="HTH_LacI"/>
</dbReference>
<evidence type="ECO:0000313" key="6">
    <source>
        <dbReference type="Proteomes" id="UP000606935"/>
    </source>
</evidence>